<sequence length="70" mass="7463">MEGEIPTGFCFDGDGDDDETAFATIFQQTDAVVDFTFPAPENWILPDTPPPLSDEITRVDDAAAVVVTAG</sequence>
<name>S8D0R7_9LAMI</name>
<protein>
    <submittedName>
        <fullName evidence="1">Uncharacterized protein</fullName>
    </submittedName>
</protein>
<dbReference type="Proteomes" id="UP000015453">
    <property type="component" value="Unassembled WGS sequence"/>
</dbReference>
<dbReference type="EMBL" id="AUSU01001486">
    <property type="protein sequence ID" value="EPS70901.1"/>
    <property type="molecule type" value="Genomic_DNA"/>
</dbReference>
<feature type="non-terminal residue" evidence="1">
    <location>
        <position position="70"/>
    </location>
</feature>
<dbReference type="AlphaFoldDB" id="S8D0R7"/>
<gene>
    <name evidence="1" type="ORF">M569_03860</name>
</gene>
<evidence type="ECO:0000313" key="1">
    <source>
        <dbReference type="EMBL" id="EPS70901.1"/>
    </source>
</evidence>
<keyword evidence="2" id="KW-1185">Reference proteome</keyword>
<organism evidence="1 2">
    <name type="scientific">Genlisea aurea</name>
    <dbReference type="NCBI Taxonomy" id="192259"/>
    <lineage>
        <taxon>Eukaryota</taxon>
        <taxon>Viridiplantae</taxon>
        <taxon>Streptophyta</taxon>
        <taxon>Embryophyta</taxon>
        <taxon>Tracheophyta</taxon>
        <taxon>Spermatophyta</taxon>
        <taxon>Magnoliopsida</taxon>
        <taxon>eudicotyledons</taxon>
        <taxon>Gunneridae</taxon>
        <taxon>Pentapetalae</taxon>
        <taxon>asterids</taxon>
        <taxon>lamiids</taxon>
        <taxon>Lamiales</taxon>
        <taxon>Lentibulariaceae</taxon>
        <taxon>Genlisea</taxon>
    </lineage>
</organism>
<comment type="caution">
    <text evidence="1">The sequence shown here is derived from an EMBL/GenBank/DDBJ whole genome shotgun (WGS) entry which is preliminary data.</text>
</comment>
<reference evidence="1 2" key="1">
    <citation type="journal article" date="2013" name="BMC Genomics">
        <title>The miniature genome of a carnivorous plant Genlisea aurea contains a low number of genes and short non-coding sequences.</title>
        <authorList>
            <person name="Leushkin E.V."/>
            <person name="Sutormin R.A."/>
            <person name="Nabieva E.R."/>
            <person name="Penin A.A."/>
            <person name="Kondrashov A.S."/>
            <person name="Logacheva M.D."/>
        </authorList>
    </citation>
    <scope>NUCLEOTIDE SEQUENCE [LARGE SCALE GENOMIC DNA]</scope>
</reference>
<accession>S8D0R7</accession>
<proteinExistence type="predicted"/>
<evidence type="ECO:0000313" key="2">
    <source>
        <dbReference type="Proteomes" id="UP000015453"/>
    </source>
</evidence>